<dbReference type="PANTHER" id="PTHR10098">
    <property type="entry name" value="RAPSYN-RELATED"/>
    <property type="match status" value="1"/>
</dbReference>
<feature type="repeat" description="TPR" evidence="1">
    <location>
        <begin position="494"/>
        <end position="527"/>
    </location>
</feature>
<sequence>MLSAKLFAALLFALVLPAGMILPIPEAIAQPTATQKPATPNSAQKIEADQLQKQGFAQLEAREFAAAETSWQRALQIYRSLGDREGEFLILYCLGLLHYSQQEIPPAASYYEQGLKLARQWGDAEKEWQMLNTLGTIYASVGENKQALSYQEPALALAQKLKDVPKQAQALESLIKTSQELGDFDQVKTYQQQQAVIAAQLPSSNNTLDPTMQALKEGQALLSQGSRASVQQAIAKFEQARTSAKKNGERQQEILALLALGAAHDSLGQKQPALEAYKQALPLAQQLGDRYSQATILVGMGQVYNSTGQLELALAAFNQALPLLKEIKNRAGEGTVLNNMGSISSKLGDYAQALNYHRQSLAISKSTGDHTRQNRTLNNMGLVYAKLGQYQTAFDAFNQALASLKADSDRFDRATTLANLGTVYSYVGQLDQALEIFQQALAVLKEADDPGREAYALANIGSVYYDRRDYEPALDYYQRSLKLLRQVQDAEGESTVLNNIGLIYDDLKQPQLALTYYNQALAIAQKTKDPAGEATTLINLGRTHYTRQDYAQAASYQAKAAALAQKIGNQRVAGYALGNLGRAQLAAKQLTAAETSLLASAQAWESLRASLGDDDRNKISLFEEQTSTYRLLQKALVAQNKPEAALEAAERGRARAFVELLAERLPTQADAVAKIQPPNLAQTRAIAKQHNTTLVEYSVIDDDERNVNGEPLRESELFIWVIQPNGKVDFRRVDLKPLWQKGVTPTPTTQPLKELVTRSRSSIGVRGLVFQEDAEAIARATADANAAEAENKRLQQLHQLLIDPIADLLPKDPNAHVTFIPQQFLFLVPFVALQDADGKYLIEKHTVLIAPSIQVLDLTHQQRQRLQEARDKKADPLSSFLPSPSSLIVGNPTMPSIRPKLGEPAEQLASLPGAEKEAKAIATLLRTQALIGDQATKAKILQQLPQAQIVHLATHGLLDDFKGLGVPGAIALAPSGQDDGLLTASEILNLQLNAELVVLSACDTGQGRITGDGVVGLSRSLISAGVPSVIVSLWKVPDEPTAALMTEFYRQLQRQPDKAQALRQAMLVTKASYPDPLDWAAFTLMGEAE</sequence>
<evidence type="ECO:0000259" key="3">
    <source>
        <dbReference type="Pfam" id="PF12862"/>
    </source>
</evidence>
<dbReference type="PROSITE" id="PS50293">
    <property type="entry name" value="TPR_REGION"/>
    <property type="match status" value="2"/>
</dbReference>
<dbReference type="Gene3D" id="1.25.40.10">
    <property type="entry name" value="Tetratricopeptide repeat domain"/>
    <property type="match status" value="3"/>
</dbReference>
<dbReference type="InterPro" id="IPR019734">
    <property type="entry name" value="TPR_rpt"/>
</dbReference>
<evidence type="ECO:0000256" key="1">
    <source>
        <dbReference type="PROSITE-ProRule" id="PRU00339"/>
    </source>
</evidence>
<feature type="repeat" description="TPR" evidence="1">
    <location>
        <begin position="374"/>
        <end position="407"/>
    </location>
</feature>
<dbReference type="Pfam" id="PF13424">
    <property type="entry name" value="TPR_12"/>
    <property type="match status" value="3"/>
</dbReference>
<name>A0ABV0J8K8_9CYAN</name>
<dbReference type="InterPro" id="IPR026000">
    <property type="entry name" value="Apc5_dom"/>
</dbReference>
<dbReference type="Pfam" id="PF13374">
    <property type="entry name" value="TPR_10"/>
    <property type="match status" value="2"/>
</dbReference>
<dbReference type="PANTHER" id="PTHR10098:SF108">
    <property type="entry name" value="TETRATRICOPEPTIDE REPEAT PROTEIN 28"/>
    <property type="match status" value="1"/>
</dbReference>
<keyword evidence="5" id="KW-1185">Reference proteome</keyword>
<evidence type="ECO:0000313" key="4">
    <source>
        <dbReference type="EMBL" id="MEP0818118.1"/>
    </source>
</evidence>
<dbReference type="InterPro" id="IPR011990">
    <property type="entry name" value="TPR-like_helical_dom_sf"/>
</dbReference>
<protein>
    <submittedName>
        <fullName evidence="4">Tetratricopeptide repeat protein</fullName>
    </submittedName>
</protein>
<feature type="domain" description="CHAT" evidence="2">
    <location>
        <begin position="792"/>
        <end position="1087"/>
    </location>
</feature>
<feature type="domain" description="Anaphase-promoting complex subunit 5" evidence="3">
    <location>
        <begin position="252"/>
        <end position="292"/>
    </location>
</feature>
<feature type="repeat" description="TPR" evidence="1">
    <location>
        <begin position="294"/>
        <end position="327"/>
    </location>
</feature>
<evidence type="ECO:0000259" key="2">
    <source>
        <dbReference type="Pfam" id="PF12770"/>
    </source>
</evidence>
<feature type="repeat" description="TPR" evidence="1">
    <location>
        <begin position="254"/>
        <end position="287"/>
    </location>
</feature>
<dbReference type="PROSITE" id="PS50005">
    <property type="entry name" value="TPR"/>
    <property type="match status" value="7"/>
</dbReference>
<organism evidence="4 5">
    <name type="scientific">Trichocoleus desertorum GB2-A4</name>
    <dbReference type="NCBI Taxonomy" id="2933944"/>
    <lineage>
        <taxon>Bacteria</taxon>
        <taxon>Bacillati</taxon>
        <taxon>Cyanobacteriota</taxon>
        <taxon>Cyanophyceae</taxon>
        <taxon>Leptolyngbyales</taxon>
        <taxon>Trichocoleusaceae</taxon>
        <taxon>Trichocoleus</taxon>
    </lineage>
</organism>
<feature type="repeat" description="TPR" evidence="1">
    <location>
        <begin position="454"/>
        <end position="487"/>
    </location>
</feature>
<evidence type="ECO:0000313" key="5">
    <source>
        <dbReference type="Proteomes" id="UP001464891"/>
    </source>
</evidence>
<feature type="repeat" description="TPR" evidence="1">
    <location>
        <begin position="414"/>
        <end position="447"/>
    </location>
</feature>
<accession>A0ABV0J8K8</accession>
<keyword evidence="1" id="KW-0802">TPR repeat</keyword>
<dbReference type="SMART" id="SM00028">
    <property type="entry name" value="TPR"/>
    <property type="match status" value="12"/>
</dbReference>
<proteinExistence type="predicted"/>
<dbReference type="InterPro" id="IPR024983">
    <property type="entry name" value="CHAT_dom"/>
</dbReference>
<reference evidence="4 5" key="1">
    <citation type="submission" date="2022-04" db="EMBL/GenBank/DDBJ databases">
        <title>Positive selection, recombination, and allopatry shape intraspecific diversity of widespread and dominant cyanobacteria.</title>
        <authorList>
            <person name="Wei J."/>
            <person name="Shu W."/>
            <person name="Hu C."/>
        </authorList>
    </citation>
    <scope>NUCLEOTIDE SEQUENCE [LARGE SCALE GENOMIC DNA]</scope>
    <source>
        <strain evidence="4 5">GB2-A4</strain>
    </source>
</reference>
<dbReference type="SUPFAM" id="SSF48452">
    <property type="entry name" value="TPR-like"/>
    <property type="match status" value="3"/>
</dbReference>
<dbReference type="EMBL" id="JAMPKM010000007">
    <property type="protein sequence ID" value="MEP0818118.1"/>
    <property type="molecule type" value="Genomic_DNA"/>
</dbReference>
<dbReference type="Pfam" id="PF12770">
    <property type="entry name" value="CHAT"/>
    <property type="match status" value="1"/>
</dbReference>
<dbReference type="RefSeq" id="WP_190432563.1">
    <property type="nucleotide sequence ID" value="NZ_JAMPKM010000007.1"/>
</dbReference>
<dbReference type="Proteomes" id="UP001464891">
    <property type="component" value="Unassembled WGS sequence"/>
</dbReference>
<feature type="repeat" description="TPR" evidence="1">
    <location>
        <begin position="334"/>
        <end position="367"/>
    </location>
</feature>
<dbReference type="Pfam" id="PF12862">
    <property type="entry name" value="ANAPC5"/>
    <property type="match status" value="1"/>
</dbReference>
<gene>
    <name evidence="4" type="ORF">NC998_13535</name>
</gene>
<comment type="caution">
    <text evidence="4">The sequence shown here is derived from an EMBL/GenBank/DDBJ whole genome shotgun (WGS) entry which is preliminary data.</text>
</comment>